<proteinExistence type="predicted"/>
<reference evidence="1" key="1">
    <citation type="submission" date="2021-05" db="EMBL/GenBank/DDBJ databases">
        <authorList>
            <person name="Scholz U."/>
            <person name="Mascher M."/>
            <person name="Fiebig A."/>
        </authorList>
    </citation>
    <scope>NUCLEOTIDE SEQUENCE [LARGE SCALE GENOMIC DNA]</scope>
</reference>
<organism evidence="1 2">
    <name type="scientific">Avena sativa</name>
    <name type="common">Oat</name>
    <dbReference type="NCBI Taxonomy" id="4498"/>
    <lineage>
        <taxon>Eukaryota</taxon>
        <taxon>Viridiplantae</taxon>
        <taxon>Streptophyta</taxon>
        <taxon>Embryophyta</taxon>
        <taxon>Tracheophyta</taxon>
        <taxon>Spermatophyta</taxon>
        <taxon>Magnoliopsida</taxon>
        <taxon>Liliopsida</taxon>
        <taxon>Poales</taxon>
        <taxon>Poaceae</taxon>
        <taxon>BOP clade</taxon>
        <taxon>Pooideae</taxon>
        <taxon>Poodae</taxon>
        <taxon>Poeae</taxon>
        <taxon>Poeae Chloroplast Group 1 (Aveneae type)</taxon>
        <taxon>Aveninae</taxon>
        <taxon>Avena</taxon>
    </lineage>
</organism>
<sequence>MTTARRPPLAPVVSGPCARKHAPAMQALSEAMMKKQQKKAAGSTPTPPARLAARKPAATATAPAPRPAAHNGVVAHIRAPGHEVVDEMSQPRQPHPFHRALIQSQRNEILDSKASRNSIQTSLFLVGRSSSAHALVRKPTMATLAGGAALQLRVPSSSSSLPARQQRRASSIIRCGSARGAATPARSAGGVVEEDHYRTLRLAPGASRREVKKAFHRLALQYHPDVLSLRRDEDDVDFQRINVAYQRVMSNMREAEARLEYWRARYGLADEDLDRYRRYLHEDDQDDWFSDL</sequence>
<keyword evidence="2" id="KW-1185">Reference proteome</keyword>
<evidence type="ECO:0000313" key="2">
    <source>
        <dbReference type="Proteomes" id="UP001732700"/>
    </source>
</evidence>
<dbReference type="EnsemblPlants" id="AVESA.00010b.r2.7DG1346130.1">
    <property type="protein sequence ID" value="AVESA.00010b.r2.7DG1346130.1.CDS"/>
    <property type="gene ID" value="AVESA.00010b.r2.7DG1346130"/>
</dbReference>
<name>A0ACD6AE48_AVESA</name>
<dbReference type="Proteomes" id="UP001732700">
    <property type="component" value="Chromosome 7D"/>
</dbReference>
<reference evidence="1" key="2">
    <citation type="submission" date="2025-09" db="UniProtKB">
        <authorList>
            <consortium name="EnsemblPlants"/>
        </authorList>
    </citation>
    <scope>IDENTIFICATION</scope>
</reference>
<evidence type="ECO:0000313" key="1">
    <source>
        <dbReference type="EnsemblPlants" id="AVESA.00010b.r2.7DG1346130.1.CDS"/>
    </source>
</evidence>
<protein>
    <submittedName>
        <fullName evidence="1">Uncharacterized protein</fullName>
    </submittedName>
</protein>
<accession>A0ACD6AE48</accession>